<organism evidence="2 3">
    <name type="scientific">Flavobacterium piscisymbiosum</name>
    <dbReference type="NCBI Taxonomy" id="2893753"/>
    <lineage>
        <taxon>Bacteria</taxon>
        <taxon>Pseudomonadati</taxon>
        <taxon>Bacteroidota</taxon>
        <taxon>Flavobacteriia</taxon>
        <taxon>Flavobacteriales</taxon>
        <taxon>Flavobacteriaceae</taxon>
        <taxon>Flavobacterium</taxon>
    </lineage>
</organism>
<dbReference type="Proteomes" id="UP001430679">
    <property type="component" value="Unassembled WGS sequence"/>
</dbReference>
<feature type="region of interest" description="Disordered" evidence="1">
    <location>
        <begin position="1"/>
        <end position="44"/>
    </location>
</feature>
<feature type="compositionally biased region" description="Basic and acidic residues" evidence="1">
    <location>
        <begin position="1"/>
        <end position="15"/>
    </location>
</feature>
<name>A0ABS8MCP9_9FLAO</name>
<keyword evidence="3" id="KW-1185">Reference proteome</keyword>
<evidence type="ECO:0000313" key="2">
    <source>
        <dbReference type="EMBL" id="MCC9062761.1"/>
    </source>
</evidence>
<evidence type="ECO:0000313" key="3">
    <source>
        <dbReference type="Proteomes" id="UP001430679"/>
    </source>
</evidence>
<dbReference type="RefSeq" id="WP_230034560.1">
    <property type="nucleotide sequence ID" value="NZ_JAJJMM010000001.1"/>
</dbReference>
<comment type="caution">
    <text evidence="2">The sequence shown here is derived from an EMBL/GenBank/DDBJ whole genome shotgun (WGS) entry which is preliminary data.</text>
</comment>
<reference evidence="2" key="1">
    <citation type="submission" date="2021-11" db="EMBL/GenBank/DDBJ databases">
        <title>Description of novel Flavobacterium species.</title>
        <authorList>
            <person name="Saticioglu I.B."/>
            <person name="Ay H."/>
            <person name="Altun S."/>
            <person name="Duman M."/>
        </authorList>
    </citation>
    <scope>NUCLEOTIDE SEQUENCE</scope>
    <source>
        <strain evidence="2">F-30</strain>
    </source>
</reference>
<accession>A0ABS8MCP9</accession>
<evidence type="ECO:0000256" key="1">
    <source>
        <dbReference type="SAM" id="MobiDB-lite"/>
    </source>
</evidence>
<proteinExistence type="predicted"/>
<gene>
    <name evidence="2" type="ORF">LNP81_07110</name>
</gene>
<dbReference type="EMBL" id="JAJJMM010000001">
    <property type="protein sequence ID" value="MCC9062761.1"/>
    <property type="molecule type" value="Genomic_DNA"/>
</dbReference>
<protein>
    <submittedName>
        <fullName evidence="2">RSAM-modified peptide</fullName>
    </submittedName>
</protein>
<sequence>MKNNKIKFEDFETQKISKNQQKTIHGGGGDDPVDPSKGNGKGNG</sequence>